<evidence type="ECO:0000313" key="1">
    <source>
        <dbReference type="EMBL" id="SJM29063.1"/>
    </source>
</evidence>
<keyword evidence="2" id="KW-1185">Reference proteome</keyword>
<dbReference type="AlphaFoldDB" id="A0A2P9AD61"/>
<protein>
    <submittedName>
        <fullName evidence="1">Uncharacterized protein</fullName>
    </submittedName>
</protein>
<name>A0A2P9AD61_9HYPH</name>
<accession>A0A2P9AD61</accession>
<gene>
    <name evidence="1" type="ORF">BQ8482_110993</name>
</gene>
<organism evidence="1 2">
    <name type="scientific">Mesorhizobium delmotii</name>
    <dbReference type="NCBI Taxonomy" id="1631247"/>
    <lineage>
        <taxon>Bacteria</taxon>
        <taxon>Pseudomonadati</taxon>
        <taxon>Pseudomonadota</taxon>
        <taxon>Alphaproteobacteria</taxon>
        <taxon>Hyphomicrobiales</taxon>
        <taxon>Phyllobacteriaceae</taxon>
        <taxon>Mesorhizobium</taxon>
    </lineage>
</organism>
<proteinExistence type="predicted"/>
<dbReference type="Proteomes" id="UP000245698">
    <property type="component" value="Unassembled WGS sequence"/>
</dbReference>
<sequence>MRRSVRARRRLKADVAQARARWFRRAAFVSSTPKAKARFPFRPDRKVQLRTAFKPAAHLKEERSVAAIAAYKAAQSPISEFIGGSPVSICASPNSIARCRFRPSASFPFVS</sequence>
<evidence type="ECO:0000313" key="2">
    <source>
        <dbReference type="Proteomes" id="UP000245698"/>
    </source>
</evidence>
<dbReference type="EMBL" id="FUIG01000013">
    <property type="protein sequence ID" value="SJM29063.1"/>
    <property type="molecule type" value="Genomic_DNA"/>
</dbReference>
<reference evidence="2" key="1">
    <citation type="submission" date="2016-12" db="EMBL/GenBank/DDBJ databases">
        <authorList>
            <person name="Brunel B."/>
        </authorList>
    </citation>
    <scope>NUCLEOTIDE SEQUENCE [LARGE SCALE GENOMIC DNA]</scope>
</reference>